<sequence>MVQTGSTTFTLSLSIFNVFRNILFKTLFEVIVQAALTHHKQYRWGCKSDCVFDCEPSGIKMVFIDFGSR</sequence>
<keyword evidence="2" id="KW-1185">Reference proteome</keyword>
<dbReference type="AlphaFoldDB" id="A0A9P0LZ91"/>
<name>A0A9P0LZ91_ACAOB</name>
<reference evidence="1" key="1">
    <citation type="submission" date="2022-03" db="EMBL/GenBank/DDBJ databases">
        <authorList>
            <person name="Sayadi A."/>
        </authorList>
    </citation>
    <scope>NUCLEOTIDE SEQUENCE</scope>
</reference>
<accession>A0A9P0LZ91</accession>
<dbReference type="Proteomes" id="UP001152888">
    <property type="component" value="Unassembled WGS sequence"/>
</dbReference>
<gene>
    <name evidence="1" type="ORF">ACAOBT_LOCUS28914</name>
</gene>
<evidence type="ECO:0000313" key="2">
    <source>
        <dbReference type="Proteomes" id="UP001152888"/>
    </source>
</evidence>
<evidence type="ECO:0000313" key="1">
    <source>
        <dbReference type="EMBL" id="CAH2006107.1"/>
    </source>
</evidence>
<organism evidence="1 2">
    <name type="scientific">Acanthoscelides obtectus</name>
    <name type="common">Bean weevil</name>
    <name type="synonym">Bruchus obtectus</name>
    <dbReference type="NCBI Taxonomy" id="200917"/>
    <lineage>
        <taxon>Eukaryota</taxon>
        <taxon>Metazoa</taxon>
        <taxon>Ecdysozoa</taxon>
        <taxon>Arthropoda</taxon>
        <taxon>Hexapoda</taxon>
        <taxon>Insecta</taxon>
        <taxon>Pterygota</taxon>
        <taxon>Neoptera</taxon>
        <taxon>Endopterygota</taxon>
        <taxon>Coleoptera</taxon>
        <taxon>Polyphaga</taxon>
        <taxon>Cucujiformia</taxon>
        <taxon>Chrysomeloidea</taxon>
        <taxon>Chrysomelidae</taxon>
        <taxon>Bruchinae</taxon>
        <taxon>Bruchini</taxon>
        <taxon>Acanthoscelides</taxon>
    </lineage>
</organism>
<comment type="caution">
    <text evidence="1">The sequence shown here is derived from an EMBL/GenBank/DDBJ whole genome shotgun (WGS) entry which is preliminary data.</text>
</comment>
<dbReference type="EMBL" id="CAKOFQ010007670">
    <property type="protein sequence ID" value="CAH2006107.1"/>
    <property type="molecule type" value="Genomic_DNA"/>
</dbReference>
<proteinExistence type="predicted"/>
<protein>
    <submittedName>
        <fullName evidence="1">Uncharacterized protein</fullName>
    </submittedName>
</protein>